<dbReference type="AlphaFoldDB" id="A0A8S4BHG7"/>
<keyword evidence="2" id="KW-1185">Reference proteome</keyword>
<comment type="caution">
    <text evidence="1">The sequence shown here is derived from an EMBL/GenBank/DDBJ whole genome shotgun (WGS) entry which is preliminary data.</text>
</comment>
<gene>
    <name evidence="1" type="ORF">MMEN_LOCUS15048</name>
</gene>
<evidence type="ECO:0000313" key="2">
    <source>
        <dbReference type="Proteomes" id="UP000677803"/>
    </source>
</evidence>
<organism evidence="1 2">
    <name type="scientific">Menidia menidia</name>
    <name type="common">Atlantic silverside</name>
    <dbReference type="NCBI Taxonomy" id="238744"/>
    <lineage>
        <taxon>Eukaryota</taxon>
        <taxon>Metazoa</taxon>
        <taxon>Chordata</taxon>
        <taxon>Craniata</taxon>
        <taxon>Vertebrata</taxon>
        <taxon>Euteleostomi</taxon>
        <taxon>Actinopterygii</taxon>
        <taxon>Neopterygii</taxon>
        <taxon>Teleostei</taxon>
        <taxon>Neoteleostei</taxon>
        <taxon>Acanthomorphata</taxon>
        <taxon>Ovalentaria</taxon>
        <taxon>Atherinomorphae</taxon>
        <taxon>Atheriniformes</taxon>
        <taxon>Atherinopsidae</taxon>
        <taxon>Menidiinae</taxon>
        <taxon>Menidia</taxon>
    </lineage>
</organism>
<evidence type="ECO:0000313" key="1">
    <source>
        <dbReference type="EMBL" id="CAG5958209.1"/>
    </source>
</evidence>
<proteinExistence type="predicted"/>
<reference evidence="1" key="1">
    <citation type="submission" date="2021-05" db="EMBL/GenBank/DDBJ databases">
        <authorList>
            <person name="Tigano A."/>
        </authorList>
    </citation>
    <scope>NUCLEOTIDE SEQUENCE</scope>
</reference>
<accession>A0A8S4BHG7</accession>
<dbReference type="EMBL" id="CAJRST010022223">
    <property type="protein sequence ID" value="CAG5958209.1"/>
    <property type="molecule type" value="Genomic_DNA"/>
</dbReference>
<name>A0A8S4BHG7_9TELE</name>
<sequence length="67" mass="7037">MLTKVLAACPGSGPRPAVLTAPCLCRTTCAGRGLLSFGARSAVHDEGKEMSFQPTALSLQFLPLDIY</sequence>
<protein>
    <submittedName>
        <fullName evidence="1">(Atlantic silverside) hypothetical protein</fullName>
    </submittedName>
</protein>
<dbReference type="Proteomes" id="UP000677803">
    <property type="component" value="Unassembled WGS sequence"/>
</dbReference>